<evidence type="ECO:0000313" key="1">
    <source>
        <dbReference type="EMBL" id="MPM61247.1"/>
    </source>
</evidence>
<name>A0A645B767_9ZZZZ</name>
<sequence>MASGRHVPGLGLVLPGESRHIEPAHHLGHGMERAGRRLHEVTEVVEVGKRVRVGEQGRRHGPHSTPPV</sequence>
<comment type="caution">
    <text evidence="1">The sequence shown here is derived from an EMBL/GenBank/DDBJ whole genome shotgun (WGS) entry which is preliminary data.</text>
</comment>
<accession>A0A645B767</accession>
<organism evidence="1">
    <name type="scientific">bioreactor metagenome</name>
    <dbReference type="NCBI Taxonomy" id="1076179"/>
    <lineage>
        <taxon>unclassified sequences</taxon>
        <taxon>metagenomes</taxon>
        <taxon>ecological metagenomes</taxon>
    </lineage>
</organism>
<gene>
    <name evidence="1" type="ORF">SDC9_108105</name>
</gene>
<protein>
    <submittedName>
        <fullName evidence="1">Uncharacterized protein</fullName>
    </submittedName>
</protein>
<reference evidence="1" key="1">
    <citation type="submission" date="2019-08" db="EMBL/GenBank/DDBJ databases">
        <authorList>
            <person name="Kucharzyk K."/>
            <person name="Murdoch R.W."/>
            <person name="Higgins S."/>
            <person name="Loffler F."/>
        </authorList>
    </citation>
    <scope>NUCLEOTIDE SEQUENCE</scope>
</reference>
<dbReference type="AlphaFoldDB" id="A0A645B767"/>
<proteinExistence type="predicted"/>
<dbReference type="EMBL" id="VSSQ01018236">
    <property type="protein sequence ID" value="MPM61247.1"/>
    <property type="molecule type" value="Genomic_DNA"/>
</dbReference>